<dbReference type="PANTHER" id="PTHR28069">
    <property type="entry name" value="GH20023P"/>
    <property type="match status" value="1"/>
</dbReference>
<evidence type="ECO:0000259" key="2">
    <source>
        <dbReference type="Pfam" id="PF13824"/>
    </source>
</evidence>
<dbReference type="RefSeq" id="XP_033456803.1">
    <property type="nucleotide sequence ID" value="XM_033601783.1"/>
</dbReference>
<dbReference type="GO" id="GO:0033617">
    <property type="term" value="P:mitochondrial respiratory chain complex IV assembly"/>
    <property type="evidence" value="ECO:0007669"/>
    <property type="project" value="TreeGrafter"/>
</dbReference>
<reference evidence="5" key="2">
    <citation type="submission" date="2020-04" db="EMBL/GenBank/DDBJ databases">
        <authorList>
            <consortium name="NCBI Genome Project"/>
        </authorList>
    </citation>
    <scope>NUCLEOTIDE SEQUENCE</scope>
    <source>
        <strain evidence="5">CBS 342.82</strain>
    </source>
</reference>
<evidence type="ECO:0000313" key="5">
    <source>
        <dbReference type="RefSeq" id="XP_033456803.1"/>
    </source>
</evidence>
<name>A0A6J3LYR1_9PEZI</name>
<evidence type="ECO:0000313" key="4">
    <source>
        <dbReference type="Proteomes" id="UP000504637"/>
    </source>
</evidence>
<dbReference type="GO" id="GO:0005739">
    <property type="term" value="C:mitochondrion"/>
    <property type="evidence" value="ECO:0007669"/>
    <property type="project" value="GOC"/>
</dbReference>
<evidence type="ECO:0000256" key="1">
    <source>
        <dbReference type="SAM" id="MobiDB-lite"/>
    </source>
</evidence>
<feature type="domain" description="Mitochondrial splicing suppressor 51 zinc-finger" evidence="2">
    <location>
        <begin position="115"/>
        <end position="188"/>
    </location>
</feature>
<reference evidence="5" key="1">
    <citation type="submission" date="2020-01" db="EMBL/GenBank/DDBJ databases">
        <authorList>
            <consortium name="DOE Joint Genome Institute"/>
            <person name="Haridas S."/>
            <person name="Albert R."/>
            <person name="Binder M."/>
            <person name="Bloem J."/>
            <person name="Labutti K."/>
            <person name="Salamov A."/>
            <person name="Andreopoulos B."/>
            <person name="Baker S.E."/>
            <person name="Barry K."/>
            <person name="Bills G."/>
            <person name="Bluhm B.H."/>
            <person name="Cannon C."/>
            <person name="Castanera R."/>
            <person name="Culley D.E."/>
            <person name="Daum C."/>
            <person name="Ezra D."/>
            <person name="Gonzalez J.B."/>
            <person name="Henrissat B."/>
            <person name="Kuo A."/>
            <person name="Liang C."/>
            <person name="Lipzen A."/>
            <person name="Lutzoni F."/>
            <person name="Magnuson J."/>
            <person name="Mondo S."/>
            <person name="Nolan M."/>
            <person name="Ohm R."/>
            <person name="Pangilinan J."/>
            <person name="Park H.-J."/>
            <person name="Ramirez L."/>
            <person name="Alfaro M."/>
            <person name="Sun H."/>
            <person name="Tritt A."/>
            <person name="Yoshinaga Y."/>
            <person name="Zwiers L.-H."/>
            <person name="Turgeon B.G."/>
            <person name="Goodwin S.B."/>
            <person name="Spatafora J.W."/>
            <person name="Crous P.W."/>
            <person name="Grigoriev I.V."/>
        </authorList>
    </citation>
    <scope>NUCLEOTIDE SEQUENCE</scope>
    <source>
        <strain evidence="5">CBS 342.82</strain>
    </source>
</reference>
<reference evidence="5" key="3">
    <citation type="submission" date="2025-08" db="UniProtKB">
        <authorList>
            <consortium name="RefSeq"/>
        </authorList>
    </citation>
    <scope>IDENTIFICATION</scope>
    <source>
        <strain evidence="5">CBS 342.82</strain>
    </source>
</reference>
<keyword evidence="4" id="KW-1185">Reference proteome</keyword>
<protein>
    <submittedName>
        <fullName evidence="5">mRNA processing protein</fullName>
    </submittedName>
</protein>
<evidence type="ECO:0000259" key="3">
    <source>
        <dbReference type="Pfam" id="PF20179"/>
    </source>
</evidence>
<dbReference type="Pfam" id="PF13824">
    <property type="entry name" value="zf-Mss51"/>
    <property type="match status" value="1"/>
</dbReference>
<accession>A0A6J3LYR1</accession>
<feature type="compositionally biased region" description="Polar residues" evidence="1">
    <location>
        <begin position="34"/>
        <end position="73"/>
    </location>
</feature>
<dbReference type="Proteomes" id="UP000504637">
    <property type="component" value="Unplaced"/>
</dbReference>
<dbReference type="InterPro" id="IPR046824">
    <property type="entry name" value="Mss51-like_C"/>
</dbReference>
<organism evidence="5">
    <name type="scientific">Dissoconium aciculare CBS 342.82</name>
    <dbReference type="NCBI Taxonomy" id="1314786"/>
    <lineage>
        <taxon>Eukaryota</taxon>
        <taxon>Fungi</taxon>
        <taxon>Dikarya</taxon>
        <taxon>Ascomycota</taxon>
        <taxon>Pezizomycotina</taxon>
        <taxon>Dothideomycetes</taxon>
        <taxon>Dothideomycetidae</taxon>
        <taxon>Mycosphaerellales</taxon>
        <taxon>Dissoconiaceae</taxon>
        <taxon>Dissoconium</taxon>
    </lineage>
</organism>
<dbReference type="InterPro" id="IPR032717">
    <property type="entry name" value="Mss51_Znf"/>
</dbReference>
<sequence>MAAKGSCRRCLQLTTAAAAPTTIRAPIRKAFSTSVSRNLQRSGSQQRATPTTEASRSNWSNTGSNYVSSNQAASDLHDEQSTRVLLRKNNLFHPFSKSPSSRIRKRAAFMRQNAYCPHPDHRATRAATSPNDLELRKTGSMAPAHVHYECPDCGIPVSCSEEHFVEDYESHLEICHILRQINEDDHDLVSGRFFAEYNYPGAQIDEAQANLTNWDTMMYSREFEAVNDERALRQVTRLLTYPITIASVLHELSPYGLKNGITPEGLRSLSALRYTLHPPRTGANADIKGLRPNPPPVRLFILGARAESSLPREVWLQLAHLFPRSTFHLVFIGPESMASREHEFPLPERTPGNPFGAIVEDRLGGAMKISTYVDYFHTLHNAQHFYPYDPYFDAFVLFHPGLGHPATSHEWAETLPQLLETKVPIICTGFTEYDMQRDIEWVTKQARGEMDIIINPMENRFRSLRWDLNDLDPGDINCANYGVWGFRGKRYETDEYRGGQQQQQ</sequence>
<proteinExistence type="predicted"/>
<dbReference type="PANTHER" id="PTHR28069:SF1">
    <property type="entry name" value="PROTEIN MSS51, MITOCHONDRIAL"/>
    <property type="match status" value="1"/>
</dbReference>
<dbReference type="AlphaFoldDB" id="A0A6J3LYR1"/>
<dbReference type="OrthoDB" id="5282002at2759"/>
<dbReference type="Pfam" id="PF20179">
    <property type="entry name" value="MSS51_C"/>
    <property type="match status" value="1"/>
</dbReference>
<feature type="region of interest" description="Disordered" evidence="1">
    <location>
        <begin position="34"/>
        <end position="74"/>
    </location>
</feature>
<gene>
    <name evidence="5" type="ORF">K489DRAFT_324737</name>
</gene>
<dbReference type="GeneID" id="54359583"/>
<feature type="domain" description="Mitochondrial splicing suppressor 51-like C-terminal" evidence="3">
    <location>
        <begin position="289"/>
        <end position="469"/>
    </location>
</feature>